<gene>
    <name evidence="1" type="ORF">G1T91_18770</name>
    <name evidence="2" type="ORF">G1U91_19645</name>
</gene>
<accession>A0A716MTX7</accession>
<sequence>MRHGYFTRPQINSERAKWTNIAILALTFTGRDKVQALFRTTKNQTKGFVENPQRINTTDFQLPGHQITRFFYISQIKI</sequence>
<evidence type="ECO:0000313" key="1">
    <source>
        <dbReference type="EMBL" id="HAD4422294.1"/>
    </source>
</evidence>
<name>A0A716MTX7_SALTI</name>
<organism evidence="2">
    <name type="scientific">Salmonella enterica subsp. enterica serovar Typhi str. CT18</name>
    <dbReference type="NCBI Taxonomy" id="220341"/>
    <lineage>
        <taxon>Bacteria</taxon>
        <taxon>Pseudomonadati</taxon>
        <taxon>Pseudomonadota</taxon>
        <taxon>Gammaproteobacteria</taxon>
        <taxon>Enterobacterales</taxon>
        <taxon>Enterobacteriaceae</taxon>
        <taxon>Salmonella</taxon>
    </lineage>
</organism>
<dbReference type="EMBL" id="DAAPDB010000025">
    <property type="protein sequence ID" value="HAD5466450.1"/>
    <property type="molecule type" value="Genomic_DNA"/>
</dbReference>
<reference evidence="2" key="2">
    <citation type="submission" date="2019-01" db="EMBL/GenBank/DDBJ databases">
        <authorList>
            <consortium name="NCBI Pathogen Detection Project"/>
        </authorList>
    </citation>
    <scope>NUCLEOTIDE SEQUENCE</scope>
    <source>
        <strain evidence="2">CT18</strain>
    </source>
</reference>
<reference evidence="2" key="1">
    <citation type="journal article" date="2018" name="Genome Biol.">
        <title>SKESA: strategic k-mer extension for scrupulous assemblies.</title>
        <authorList>
            <person name="Souvorov A."/>
            <person name="Agarwala R."/>
            <person name="Lipman D.J."/>
        </authorList>
    </citation>
    <scope>NUCLEOTIDE SEQUENCE</scope>
    <source>
        <strain evidence="2">CT18</strain>
    </source>
</reference>
<dbReference type="EMBL" id="DAAOXS010000022">
    <property type="protein sequence ID" value="HAD4422294.1"/>
    <property type="molecule type" value="Genomic_DNA"/>
</dbReference>
<proteinExistence type="predicted"/>
<evidence type="ECO:0000313" key="2">
    <source>
        <dbReference type="EMBL" id="HAD5466450.1"/>
    </source>
</evidence>
<protein>
    <submittedName>
        <fullName evidence="2">Uncharacterized protein</fullName>
    </submittedName>
</protein>
<comment type="caution">
    <text evidence="2">The sequence shown here is derived from an EMBL/GenBank/DDBJ whole genome shotgun (WGS) entry which is preliminary data.</text>
</comment>
<dbReference type="AlphaFoldDB" id="A0A716MTX7"/>